<dbReference type="InterPro" id="IPR035940">
    <property type="entry name" value="CAP_sf"/>
</dbReference>
<accession>A0AAU7K211</accession>
<dbReference type="PANTHER" id="PTHR31157">
    <property type="entry name" value="SCP DOMAIN-CONTAINING PROTEIN"/>
    <property type="match status" value="1"/>
</dbReference>
<dbReference type="InterPro" id="IPR014044">
    <property type="entry name" value="CAP_dom"/>
</dbReference>
<dbReference type="Gene3D" id="3.40.33.10">
    <property type="entry name" value="CAP"/>
    <property type="match status" value="1"/>
</dbReference>
<dbReference type="PANTHER" id="PTHR31157:SF1">
    <property type="entry name" value="SCP DOMAIN-CONTAINING PROTEIN"/>
    <property type="match status" value="1"/>
</dbReference>
<dbReference type="RefSeq" id="WP_406824215.1">
    <property type="nucleotide sequence ID" value="NZ_CP157485.1"/>
</dbReference>
<dbReference type="Pfam" id="PF00188">
    <property type="entry name" value="CAP"/>
    <property type="match status" value="1"/>
</dbReference>
<dbReference type="AlphaFoldDB" id="A0AAU7K211"/>
<gene>
    <name evidence="2" type="ORF">ABEG20_15575</name>
</gene>
<dbReference type="EMBL" id="CP157485">
    <property type="protein sequence ID" value="XBO46711.1"/>
    <property type="molecule type" value="Genomic_DNA"/>
</dbReference>
<protein>
    <submittedName>
        <fullName evidence="2">CAP domain-containing protein</fullName>
    </submittedName>
</protein>
<dbReference type="SUPFAM" id="SSF55797">
    <property type="entry name" value="PR-1-like"/>
    <property type="match status" value="1"/>
</dbReference>
<name>A0AAU7K211_9SPHI</name>
<sequence>MNKYLIVFGVTLICILSVQCKKDEIAVPENNLVLLVNKINQIRQHGCNCGVEYMAPVPVLNLNNQLQTAAIMHAKDMAEQNYFDHLSPDGGTPAERAISAGYKGDFRAENLARGYSEVNQVINAWKASVSHCKAMMDAKSKEAGAGMAQNYWVVTFGSYL</sequence>
<dbReference type="CDD" id="cd05379">
    <property type="entry name" value="CAP_bacterial"/>
    <property type="match status" value="1"/>
</dbReference>
<feature type="domain" description="SCP" evidence="1">
    <location>
        <begin position="36"/>
        <end position="151"/>
    </location>
</feature>
<proteinExistence type="predicted"/>
<evidence type="ECO:0000313" key="2">
    <source>
        <dbReference type="EMBL" id="XBO46711.1"/>
    </source>
</evidence>
<reference evidence="2" key="1">
    <citation type="submission" date="2024-05" db="EMBL/GenBank/DDBJ databases">
        <authorList>
            <person name="Kim S."/>
            <person name="Heo J."/>
            <person name="Choi H."/>
            <person name="Choi Y."/>
            <person name="Kwon S.-W."/>
            <person name="Kim Y."/>
        </authorList>
    </citation>
    <scope>NUCLEOTIDE SEQUENCE</scope>
    <source>
        <strain evidence="2">KACC 23697</strain>
    </source>
</reference>
<evidence type="ECO:0000259" key="1">
    <source>
        <dbReference type="Pfam" id="PF00188"/>
    </source>
</evidence>
<organism evidence="2">
    <name type="scientific">Pedobacter sp. KACC 23697</name>
    <dbReference type="NCBI Taxonomy" id="3149230"/>
    <lineage>
        <taxon>Bacteria</taxon>
        <taxon>Pseudomonadati</taxon>
        <taxon>Bacteroidota</taxon>
        <taxon>Sphingobacteriia</taxon>
        <taxon>Sphingobacteriales</taxon>
        <taxon>Sphingobacteriaceae</taxon>
        <taxon>Pedobacter</taxon>
    </lineage>
</organism>